<gene>
    <name evidence="2" type="ORF">SPHA_53330</name>
</gene>
<evidence type="ECO:0000256" key="1">
    <source>
        <dbReference type="SAM" id="Phobius"/>
    </source>
</evidence>
<keyword evidence="1" id="KW-1133">Transmembrane helix</keyword>
<sequence>MSVFYLLFFLYIYYSIYLSLFFIPIYPSLPNSIYLSMLKIFSIQIFSNIYLSFFYLKYSHKTLPPNPLFLKKTIYLSLSRLSISIYLDLFHLYSYFIYLFFSIRLYLKIISDLFKWIFISNLFSILILYYNLSYLSINHPIIYHIHHYIKLVYCLKTSLLLSIIYLSIFTSIYLSIYIQVYLLLFYLSISNLSIYLSIYLSTQVCLSIYLYPSPSVCLSVCSFIHPQIFLFIYAIYILNYLSLFQNALSIYLSSW</sequence>
<feature type="transmembrane region" description="Helical" evidence="1">
    <location>
        <begin position="223"/>
        <end position="244"/>
    </location>
</feature>
<feature type="transmembrane region" description="Helical" evidence="1">
    <location>
        <begin position="6"/>
        <end position="26"/>
    </location>
</feature>
<protein>
    <submittedName>
        <fullName evidence="2">Uncharacterized protein</fullName>
    </submittedName>
</protein>
<dbReference type="Proteomes" id="UP000597762">
    <property type="component" value="Unassembled WGS sequence"/>
</dbReference>
<comment type="caution">
    <text evidence="2">The sequence shown here is derived from an EMBL/GenBank/DDBJ whole genome shotgun (WGS) entry which is preliminary data.</text>
</comment>
<reference evidence="2" key="1">
    <citation type="submission" date="2021-01" db="EMBL/GenBank/DDBJ databases">
        <authorList>
            <person name="Li R."/>
            <person name="Bekaert M."/>
        </authorList>
    </citation>
    <scope>NUCLEOTIDE SEQUENCE</scope>
    <source>
        <strain evidence="2">Farmed</strain>
    </source>
</reference>
<evidence type="ECO:0000313" key="3">
    <source>
        <dbReference type="Proteomes" id="UP000597762"/>
    </source>
</evidence>
<feature type="transmembrane region" description="Helical" evidence="1">
    <location>
        <begin position="78"/>
        <end position="101"/>
    </location>
</feature>
<keyword evidence="1" id="KW-0472">Membrane</keyword>
<organism evidence="2 3">
    <name type="scientific">Acanthosepion pharaonis</name>
    <name type="common">Pharaoh cuttlefish</name>
    <name type="synonym">Sepia pharaonis</name>
    <dbReference type="NCBI Taxonomy" id="158019"/>
    <lineage>
        <taxon>Eukaryota</taxon>
        <taxon>Metazoa</taxon>
        <taxon>Spiralia</taxon>
        <taxon>Lophotrochozoa</taxon>
        <taxon>Mollusca</taxon>
        <taxon>Cephalopoda</taxon>
        <taxon>Coleoidea</taxon>
        <taxon>Decapodiformes</taxon>
        <taxon>Sepiida</taxon>
        <taxon>Sepiina</taxon>
        <taxon>Sepiidae</taxon>
        <taxon>Acanthosepion</taxon>
    </lineage>
</organism>
<feature type="transmembrane region" description="Helical" evidence="1">
    <location>
        <begin position="38"/>
        <end position="58"/>
    </location>
</feature>
<name>A0A812DJ88_ACAPH</name>
<evidence type="ECO:0000313" key="2">
    <source>
        <dbReference type="EMBL" id="CAE1299617.1"/>
    </source>
</evidence>
<keyword evidence="1" id="KW-0812">Transmembrane</keyword>
<proteinExistence type="predicted"/>
<keyword evidence="3" id="KW-1185">Reference proteome</keyword>
<accession>A0A812DJ88</accession>
<dbReference type="AlphaFoldDB" id="A0A812DJ88"/>
<feature type="transmembrane region" description="Helical" evidence="1">
    <location>
        <begin position="113"/>
        <end position="132"/>
    </location>
</feature>
<dbReference type="EMBL" id="CAHIKZ030003389">
    <property type="protein sequence ID" value="CAE1299617.1"/>
    <property type="molecule type" value="Genomic_DNA"/>
</dbReference>